<accession>A0A1D1VKR6</accession>
<gene>
    <name evidence="7" type="primary">RvY_10124-1</name>
    <name evidence="7" type="synonym">RvY_10124.1</name>
    <name evidence="7" type="ORF">RvY_10124</name>
</gene>
<dbReference type="GO" id="GO:0005929">
    <property type="term" value="C:cilium"/>
    <property type="evidence" value="ECO:0007669"/>
    <property type="project" value="UniProtKB-SubCell"/>
</dbReference>
<feature type="compositionally biased region" description="Polar residues" evidence="6">
    <location>
        <begin position="8"/>
        <end position="23"/>
    </location>
</feature>
<feature type="region of interest" description="Disordered" evidence="6">
    <location>
        <begin position="1"/>
        <end position="43"/>
    </location>
</feature>
<dbReference type="Pfam" id="PF10498">
    <property type="entry name" value="IFT57"/>
    <property type="match status" value="1"/>
</dbReference>
<dbReference type="GO" id="GO:0042073">
    <property type="term" value="P:intraciliary transport"/>
    <property type="evidence" value="ECO:0007669"/>
    <property type="project" value="TreeGrafter"/>
</dbReference>
<evidence type="ECO:0000256" key="1">
    <source>
        <dbReference type="ARBA" id="ARBA00004138"/>
    </source>
</evidence>
<dbReference type="EMBL" id="BDGG01000005">
    <property type="protein sequence ID" value="GAU99078.1"/>
    <property type="molecule type" value="Genomic_DNA"/>
</dbReference>
<proteinExistence type="inferred from homology"/>
<evidence type="ECO:0000313" key="7">
    <source>
        <dbReference type="EMBL" id="GAU99078.1"/>
    </source>
</evidence>
<keyword evidence="8" id="KW-1185">Reference proteome</keyword>
<name>A0A1D1VKR6_RAMVA</name>
<dbReference type="STRING" id="947166.A0A1D1VKR6"/>
<dbReference type="GO" id="GO:0030992">
    <property type="term" value="C:intraciliary transport particle B"/>
    <property type="evidence" value="ECO:0007669"/>
    <property type="project" value="TreeGrafter"/>
</dbReference>
<dbReference type="GO" id="GO:1905515">
    <property type="term" value="P:non-motile cilium assembly"/>
    <property type="evidence" value="ECO:0007669"/>
    <property type="project" value="TreeGrafter"/>
</dbReference>
<evidence type="ECO:0000256" key="6">
    <source>
        <dbReference type="SAM" id="MobiDB-lite"/>
    </source>
</evidence>
<evidence type="ECO:0000313" key="8">
    <source>
        <dbReference type="Proteomes" id="UP000186922"/>
    </source>
</evidence>
<keyword evidence="4" id="KW-0966">Cell projection</keyword>
<dbReference type="GO" id="GO:0005794">
    <property type="term" value="C:Golgi apparatus"/>
    <property type="evidence" value="ECO:0007669"/>
    <property type="project" value="TreeGrafter"/>
</dbReference>
<feature type="coiled-coil region" evidence="5">
    <location>
        <begin position="329"/>
        <end position="384"/>
    </location>
</feature>
<evidence type="ECO:0000256" key="2">
    <source>
        <dbReference type="ARBA" id="ARBA00009415"/>
    </source>
</evidence>
<dbReference type="PANTHER" id="PTHR16011">
    <property type="entry name" value="IFT57/HIPPI"/>
    <property type="match status" value="1"/>
</dbReference>
<protein>
    <submittedName>
        <fullName evidence="7">Uncharacterized protein</fullName>
    </submittedName>
</protein>
<sequence>MASKVSRRTTSQISKQPTATGNGVTEEHETNGIEKPPPLPTGDLRLSLTQESPSLKYLDAIRMSRLIDKLILLDITNALPGNLSHFGLSRDYFLLDKPGHAVVRFQVFASLSVWMIGQLGIDLPPPTERDDPNITVQKIVEALRKLNIQSDVAPHRLKSALGPEVVNILYELATECLKRRPSFAVPDLSKIKGAPVEDIEEDIANDDDDEQYEAIPLFDWEQEEVMEDLTNADGDGAPYKSASSENAEKERAAEEWRLEADRLGPLFGRQDGALSQKGWSERVKRLEACRQELLKNVEFLEDKMSGVGSEISRSVEKIQNREKYISVNNRQQVDKYKEASMKLKAAREKYEMHNAEVEITAKKLAEVTAEFEKLKRRVEEKGSTLADRTAAASMKAAIKRMKEEMGMYNIQCAIAEMRLQHLTEAIQNAEIDESLASFEGTKALKR</sequence>
<dbReference type="GO" id="GO:0005815">
    <property type="term" value="C:microtubule organizing center"/>
    <property type="evidence" value="ECO:0007669"/>
    <property type="project" value="TreeGrafter"/>
</dbReference>
<organism evidence="7 8">
    <name type="scientific">Ramazzottius varieornatus</name>
    <name type="common">Water bear</name>
    <name type="synonym">Tardigrade</name>
    <dbReference type="NCBI Taxonomy" id="947166"/>
    <lineage>
        <taxon>Eukaryota</taxon>
        <taxon>Metazoa</taxon>
        <taxon>Ecdysozoa</taxon>
        <taxon>Tardigrada</taxon>
        <taxon>Eutardigrada</taxon>
        <taxon>Parachela</taxon>
        <taxon>Hypsibioidea</taxon>
        <taxon>Ramazzottiidae</taxon>
        <taxon>Ramazzottius</taxon>
    </lineage>
</organism>
<evidence type="ECO:0000256" key="4">
    <source>
        <dbReference type="ARBA" id="ARBA00023273"/>
    </source>
</evidence>
<comment type="similarity">
    <text evidence="2">Belongs to the IFT57 family.</text>
</comment>
<reference evidence="7 8" key="1">
    <citation type="journal article" date="2016" name="Nat. Commun.">
        <title>Extremotolerant tardigrade genome and improved radiotolerance of human cultured cells by tardigrade-unique protein.</title>
        <authorList>
            <person name="Hashimoto T."/>
            <person name="Horikawa D.D."/>
            <person name="Saito Y."/>
            <person name="Kuwahara H."/>
            <person name="Kozuka-Hata H."/>
            <person name="Shin-I T."/>
            <person name="Minakuchi Y."/>
            <person name="Ohishi K."/>
            <person name="Motoyama A."/>
            <person name="Aizu T."/>
            <person name="Enomoto A."/>
            <person name="Kondo K."/>
            <person name="Tanaka S."/>
            <person name="Hara Y."/>
            <person name="Koshikawa S."/>
            <person name="Sagara H."/>
            <person name="Miura T."/>
            <person name="Yokobori S."/>
            <person name="Miyagawa K."/>
            <person name="Suzuki Y."/>
            <person name="Kubo T."/>
            <person name="Oyama M."/>
            <person name="Kohara Y."/>
            <person name="Fujiyama A."/>
            <person name="Arakawa K."/>
            <person name="Katayama T."/>
            <person name="Toyoda A."/>
            <person name="Kunieda T."/>
        </authorList>
    </citation>
    <scope>NUCLEOTIDE SEQUENCE [LARGE SCALE GENOMIC DNA]</scope>
    <source>
        <strain evidence="7 8">YOKOZUNA-1</strain>
    </source>
</reference>
<evidence type="ECO:0000256" key="5">
    <source>
        <dbReference type="SAM" id="Coils"/>
    </source>
</evidence>
<keyword evidence="3" id="KW-0969">Cilium</keyword>
<dbReference type="AlphaFoldDB" id="A0A1D1VKR6"/>
<dbReference type="PANTHER" id="PTHR16011:SF0">
    <property type="entry name" value="INTRAFLAGELLAR TRANSPORT PROTEIN 57 HOMOLOG"/>
    <property type="match status" value="1"/>
</dbReference>
<comment type="caution">
    <text evidence="7">The sequence shown here is derived from an EMBL/GenBank/DDBJ whole genome shotgun (WGS) entry which is preliminary data.</text>
</comment>
<dbReference type="Proteomes" id="UP000186922">
    <property type="component" value="Unassembled WGS sequence"/>
</dbReference>
<dbReference type="OrthoDB" id="423881at2759"/>
<dbReference type="InterPro" id="IPR019530">
    <property type="entry name" value="Intra-flagellar_transport_57"/>
</dbReference>
<evidence type="ECO:0000256" key="3">
    <source>
        <dbReference type="ARBA" id="ARBA00023069"/>
    </source>
</evidence>
<comment type="subcellular location">
    <subcellularLocation>
        <location evidence="1">Cell projection</location>
        <location evidence="1">Cilium</location>
    </subcellularLocation>
</comment>
<keyword evidence="5" id="KW-0175">Coiled coil</keyword>